<evidence type="ECO:0000313" key="10">
    <source>
        <dbReference type="Proteomes" id="UP000184268"/>
    </source>
</evidence>
<evidence type="ECO:0000256" key="3">
    <source>
        <dbReference type="ARBA" id="ARBA00022452"/>
    </source>
</evidence>
<organism evidence="9 10">
    <name type="scientific">Ferrimonas marina</name>
    <dbReference type="NCBI Taxonomy" id="299255"/>
    <lineage>
        <taxon>Bacteria</taxon>
        <taxon>Pseudomonadati</taxon>
        <taxon>Pseudomonadota</taxon>
        <taxon>Gammaproteobacteria</taxon>
        <taxon>Alteromonadales</taxon>
        <taxon>Ferrimonadaceae</taxon>
        <taxon>Ferrimonas</taxon>
    </lineage>
</organism>
<accession>A0A1M5YAE1</accession>
<dbReference type="STRING" id="299255.SAMN02745129_4009"/>
<dbReference type="GO" id="GO:0009279">
    <property type="term" value="C:cell outer membrane"/>
    <property type="evidence" value="ECO:0007669"/>
    <property type="project" value="UniProtKB-SubCell"/>
</dbReference>
<protein>
    <submittedName>
        <fullName evidence="9">Long-chain fatty acid transport protein</fullName>
    </submittedName>
</protein>
<name>A0A1M5YAE1_9GAMM</name>
<keyword evidence="4" id="KW-0812">Transmembrane</keyword>
<comment type="subcellular location">
    <subcellularLocation>
        <location evidence="1">Cell outer membrane</location>
        <topology evidence="1">Multi-pass membrane protein</topology>
    </subcellularLocation>
</comment>
<dbReference type="InterPro" id="IPR005017">
    <property type="entry name" value="OMPP1/FadL/TodX"/>
</dbReference>
<dbReference type="RefSeq" id="WP_067663693.1">
    <property type="nucleotide sequence ID" value="NZ_FQXG01000007.1"/>
</dbReference>
<keyword evidence="5 8" id="KW-0732">Signal</keyword>
<keyword evidence="10" id="KW-1185">Reference proteome</keyword>
<keyword evidence="7" id="KW-0998">Cell outer membrane</keyword>
<evidence type="ECO:0000256" key="4">
    <source>
        <dbReference type="ARBA" id="ARBA00022692"/>
    </source>
</evidence>
<dbReference type="AlphaFoldDB" id="A0A1M5YAE1"/>
<keyword evidence="6" id="KW-0472">Membrane</keyword>
<evidence type="ECO:0000313" key="9">
    <source>
        <dbReference type="EMBL" id="SHI09015.1"/>
    </source>
</evidence>
<dbReference type="EMBL" id="FQXG01000007">
    <property type="protein sequence ID" value="SHI09015.1"/>
    <property type="molecule type" value="Genomic_DNA"/>
</dbReference>
<evidence type="ECO:0000256" key="1">
    <source>
        <dbReference type="ARBA" id="ARBA00004571"/>
    </source>
</evidence>
<dbReference type="Gene3D" id="2.40.160.60">
    <property type="entry name" value="Outer membrane protein transport protein (OMPP1/FadL/TodX)"/>
    <property type="match status" value="1"/>
</dbReference>
<evidence type="ECO:0000256" key="7">
    <source>
        <dbReference type="ARBA" id="ARBA00023237"/>
    </source>
</evidence>
<dbReference type="Pfam" id="PF03349">
    <property type="entry name" value="Toluene_X"/>
    <property type="match status" value="1"/>
</dbReference>
<gene>
    <name evidence="9" type="ORF">SAMN02745129_4009</name>
</gene>
<comment type="similarity">
    <text evidence="2">Belongs to the OmpP1/FadL family.</text>
</comment>
<reference evidence="9 10" key="1">
    <citation type="submission" date="2016-11" db="EMBL/GenBank/DDBJ databases">
        <authorList>
            <person name="Jaros S."/>
            <person name="Januszkiewicz K."/>
            <person name="Wedrychowicz H."/>
        </authorList>
    </citation>
    <scope>NUCLEOTIDE SEQUENCE [LARGE SCALE GENOMIC DNA]</scope>
    <source>
        <strain evidence="9 10">DSM 16917</strain>
    </source>
</reference>
<dbReference type="OrthoDB" id="19849at2"/>
<dbReference type="GO" id="GO:0015483">
    <property type="term" value="F:long-chain fatty acid transporting porin activity"/>
    <property type="evidence" value="ECO:0007669"/>
    <property type="project" value="TreeGrafter"/>
</dbReference>
<dbReference type="Proteomes" id="UP000184268">
    <property type="component" value="Unassembled WGS sequence"/>
</dbReference>
<feature type="chain" id="PRO_5009915222" evidence="8">
    <location>
        <begin position="23"/>
        <end position="455"/>
    </location>
</feature>
<dbReference type="SUPFAM" id="SSF56935">
    <property type="entry name" value="Porins"/>
    <property type="match status" value="1"/>
</dbReference>
<evidence type="ECO:0000256" key="6">
    <source>
        <dbReference type="ARBA" id="ARBA00023136"/>
    </source>
</evidence>
<evidence type="ECO:0000256" key="2">
    <source>
        <dbReference type="ARBA" id="ARBA00008163"/>
    </source>
</evidence>
<feature type="signal peptide" evidence="8">
    <location>
        <begin position="1"/>
        <end position="22"/>
    </location>
</feature>
<evidence type="ECO:0000256" key="5">
    <source>
        <dbReference type="ARBA" id="ARBA00022729"/>
    </source>
</evidence>
<evidence type="ECO:0000256" key="8">
    <source>
        <dbReference type="SAM" id="SignalP"/>
    </source>
</evidence>
<dbReference type="PANTHER" id="PTHR35093:SF1">
    <property type="entry name" value="OUTER MEMBRANE LONG-CHAIN FATTY ACID RECEPTOR FADL FAMILY"/>
    <property type="match status" value="1"/>
</dbReference>
<proteinExistence type="inferred from homology"/>
<keyword evidence="3" id="KW-1134">Transmembrane beta strand</keyword>
<dbReference type="PANTHER" id="PTHR35093">
    <property type="entry name" value="OUTER MEMBRANE PROTEIN NMB0088-RELATED"/>
    <property type="match status" value="1"/>
</dbReference>
<sequence length="455" mass="47960">MKAMNKTLIATAIAMTSAPTLAAGFGLNSQSATGIGRAMAGDAVIADNASVLARNPAAMALFDERAFSGGVAYVDTQVDVMDVNYMGGMVDLGSIDDAADSKLVPNIFYIQPLSDKVAIGFGAFSNFGTGTDTGSLVNRMPTDENGIPQGPIDLIGNTEVTTINLNASVSYRVNDQLSLGAGLDIIQGQGKLTRAMDVISADADGWAFGGILGATYEFNENHRLGLSYRFSPDATVSGDIGASLVANLPTGNPLLPEFAAAITADFDELEVPLPDIFQIAGFHQLTNKFALHYTAQWTQWSVFEEITATNGVGTAQCVDNAVVCGIVGGQVPGGFPIDVDLGDIALKEYQWQDSWFLSVGGTYTLNDKWTLRAGYAYDQGVVGDIESLSIPDSDRQWFTAGVGYNLSAKSTIDLGIAYIAGEEVNLVEDSALAGPVNATTESGATYYSIQYSVRF</sequence>